<organism evidence="2 3">
    <name type="scientific">Rubroshorea leprosula</name>
    <dbReference type="NCBI Taxonomy" id="152421"/>
    <lineage>
        <taxon>Eukaryota</taxon>
        <taxon>Viridiplantae</taxon>
        <taxon>Streptophyta</taxon>
        <taxon>Embryophyta</taxon>
        <taxon>Tracheophyta</taxon>
        <taxon>Spermatophyta</taxon>
        <taxon>Magnoliopsida</taxon>
        <taxon>eudicotyledons</taxon>
        <taxon>Gunneridae</taxon>
        <taxon>Pentapetalae</taxon>
        <taxon>rosids</taxon>
        <taxon>malvids</taxon>
        <taxon>Malvales</taxon>
        <taxon>Dipterocarpaceae</taxon>
        <taxon>Rubroshorea</taxon>
    </lineage>
</organism>
<evidence type="ECO:0000313" key="3">
    <source>
        <dbReference type="Proteomes" id="UP001054252"/>
    </source>
</evidence>
<evidence type="ECO:0000313" key="2">
    <source>
        <dbReference type="EMBL" id="GKV50367.1"/>
    </source>
</evidence>
<proteinExistence type="predicted"/>
<reference evidence="2 3" key="1">
    <citation type="journal article" date="2021" name="Commun. Biol.">
        <title>The genome of Shorea leprosula (Dipterocarpaceae) highlights the ecological relevance of drought in aseasonal tropical rainforests.</title>
        <authorList>
            <person name="Ng K.K.S."/>
            <person name="Kobayashi M.J."/>
            <person name="Fawcett J.A."/>
            <person name="Hatakeyama M."/>
            <person name="Paape T."/>
            <person name="Ng C.H."/>
            <person name="Ang C.C."/>
            <person name="Tnah L.H."/>
            <person name="Lee C.T."/>
            <person name="Nishiyama T."/>
            <person name="Sese J."/>
            <person name="O'Brien M.J."/>
            <person name="Copetti D."/>
            <person name="Mohd Noor M.I."/>
            <person name="Ong R.C."/>
            <person name="Putra M."/>
            <person name="Sireger I.Z."/>
            <person name="Indrioko S."/>
            <person name="Kosugi Y."/>
            <person name="Izuno A."/>
            <person name="Isagi Y."/>
            <person name="Lee S.L."/>
            <person name="Shimizu K.K."/>
        </authorList>
    </citation>
    <scope>NUCLEOTIDE SEQUENCE [LARGE SCALE GENOMIC DNA]</scope>
    <source>
        <strain evidence="2">214</strain>
    </source>
</reference>
<comment type="caution">
    <text evidence="2">The sequence shown here is derived from an EMBL/GenBank/DDBJ whole genome shotgun (WGS) entry which is preliminary data.</text>
</comment>
<feature type="chain" id="PRO_5043988864" evidence="1">
    <location>
        <begin position="16"/>
        <end position="109"/>
    </location>
</feature>
<dbReference type="EMBL" id="BPVZ01000361">
    <property type="protein sequence ID" value="GKV50367.1"/>
    <property type="molecule type" value="Genomic_DNA"/>
</dbReference>
<keyword evidence="1" id="KW-0732">Signal</keyword>
<sequence>MTLSLLSHLLIVGHSNLSLIADSSSLGGEKGNIHRGMMIAVTGFLAMEDFDLMVEAVGVEEKEWCILAYQSVLLWTARRHGYLALSTMGEEEGVWLASGGIGNCFVNGG</sequence>
<protein>
    <submittedName>
        <fullName evidence="2">Uncharacterized protein</fullName>
    </submittedName>
</protein>
<dbReference type="Proteomes" id="UP001054252">
    <property type="component" value="Unassembled WGS sequence"/>
</dbReference>
<keyword evidence="3" id="KW-1185">Reference proteome</keyword>
<gene>
    <name evidence="2" type="ORF">SLEP1_g57074</name>
</gene>
<accession>A0AAV5MPM6</accession>
<name>A0AAV5MPM6_9ROSI</name>
<feature type="signal peptide" evidence="1">
    <location>
        <begin position="1"/>
        <end position="15"/>
    </location>
</feature>
<evidence type="ECO:0000256" key="1">
    <source>
        <dbReference type="SAM" id="SignalP"/>
    </source>
</evidence>
<dbReference type="AlphaFoldDB" id="A0AAV5MPM6"/>